<dbReference type="eggNOG" id="COG1104">
    <property type="taxonomic scope" value="Bacteria"/>
</dbReference>
<dbReference type="InterPro" id="IPR015424">
    <property type="entry name" value="PyrdxlP-dep_Trfase"/>
</dbReference>
<proteinExistence type="inferred from homology"/>
<protein>
    <recommendedName>
        <fullName evidence="4">Cysteine desulfurase</fullName>
    </recommendedName>
</protein>
<dbReference type="PATRIC" id="fig|1123501.6.peg.2608"/>
<dbReference type="Gene3D" id="1.10.260.50">
    <property type="match status" value="1"/>
</dbReference>
<dbReference type="GO" id="GO:0031071">
    <property type="term" value="F:cysteine desulfurase activity"/>
    <property type="evidence" value="ECO:0007669"/>
    <property type="project" value="UniProtKB-EC"/>
</dbReference>
<dbReference type="PANTHER" id="PTHR11601:SF34">
    <property type="entry name" value="CYSTEINE DESULFURASE"/>
    <property type="match status" value="1"/>
</dbReference>
<name>A0A0D0NKC5_9RHOB</name>
<feature type="domain" description="Aminotransferase class V" evidence="11">
    <location>
        <begin position="4"/>
        <end position="79"/>
    </location>
</feature>
<dbReference type="SUPFAM" id="SSF53383">
    <property type="entry name" value="PLP-dependent transferases"/>
    <property type="match status" value="1"/>
</dbReference>
<dbReference type="STRING" id="1123501.Wenmar_02497"/>
<dbReference type="InterPro" id="IPR000192">
    <property type="entry name" value="Aminotrans_V_dom"/>
</dbReference>
<evidence type="ECO:0000256" key="10">
    <source>
        <dbReference type="ARBA" id="ARBA00050776"/>
    </source>
</evidence>
<dbReference type="InterPro" id="IPR015422">
    <property type="entry name" value="PyrdxlP-dep_Trfase_small"/>
</dbReference>
<dbReference type="OrthoDB" id="9808002at2"/>
<dbReference type="RefSeq" id="WP_018301404.1">
    <property type="nucleotide sequence ID" value="NZ_KB902277.1"/>
</dbReference>
<evidence type="ECO:0000313" key="12">
    <source>
        <dbReference type="EMBL" id="KIQ68770.1"/>
    </source>
</evidence>
<evidence type="ECO:0000256" key="5">
    <source>
        <dbReference type="ARBA" id="ARBA00022679"/>
    </source>
</evidence>
<comment type="catalytic activity">
    <reaction evidence="10">
        <text>(sulfur carrier)-H + L-cysteine = (sulfur carrier)-SH + L-alanine</text>
        <dbReference type="Rhea" id="RHEA:43892"/>
        <dbReference type="Rhea" id="RHEA-COMP:14737"/>
        <dbReference type="Rhea" id="RHEA-COMP:14739"/>
        <dbReference type="ChEBI" id="CHEBI:29917"/>
        <dbReference type="ChEBI" id="CHEBI:35235"/>
        <dbReference type="ChEBI" id="CHEBI:57972"/>
        <dbReference type="ChEBI" id="CHEBI:64428"/>
        <dbReference type="EC" id="2.8.1.7"/>
    </reaction>
</comment>
<keyword evidence="9" id="KW-0411">Iron-sulfur</keyword>
<keyword evidence="8" id="KW-0408">Iron</keyword>
<evidence type="ECO:0000256" key="7">
    <source>
        <dbReference type="ARBA" id="ARBA00022898"/>
    </source>
</evidence>
<comment type="similarity">
    <text evidence="3">Belongs to the class-V pyridoxal-phosphate-dependent aminotransferase family. NifS/IscS subfamily.</text>
</comment>
<dbReference type="Proteomes" id="UP000035100">
    <property type="component" value="Unassembled WGS sequence"/>
</dbReference>
<evidence type="ECO:0000256" key="9">
    <source>
        <dbReference type="ARBA" id="ARBA00023014"/>
    </source>
</evidence>
<dbReference type="GO" id="GO:0051536">
    <property type="term" value="F:iron-sulfur cluster binding"/>
    <property type="evidence" value="ECO:0007669"/>
    <property type="project" value="UniProtKB-KW"/>
</dbReference>
<dbReference type="Pfam" id="PF00266">
    <property type="entry name" value="Aminotran_5"/>
    <property type="match status" value="2"/>
</dbReference>
<keyword evidence="7" id="KW-0663">Pyridoxal phosphate</keyword>
<sequence>MERVYLDWNATAPLRPEARAAMAEAMDIAGNPSSVHAEGRAAKGLLERARGRLAEALGAGEADIVFTSGATEAAALALAGRGLCGADVEHDAVHAWIDAGLSVDGAGRVTVDDPATSALQLANSETGVVQDLPAGLAVADVTQGIGRLPFSYQWSGVQVAILSAHKFGGPKGTGALILPRGHDLAAQLKGGGQEMGRRSGTENLIGIAGMAAAAEAALRELAGGTWDRVAQLRNILEKAIAADSPDTIFAGKEAPRLPNTTMMVTPGWKGETQVMAMDLAGFAVSAGSACSSGKVKTSRVLTAMGIAGADAGLRVSLGPQTTEDQVLRFAEAWTTRLKKLRASRAA</sequence>
<gene>
    <name evidence="12" type="ORF">Wenmar_02497</name>
</gene>
<evidence type="ECO:0000259" key="11">
    <source>
        <dbReference type="Pfam" id="PF00266"/>
    </source>
</evidence>
<dbReference type="PIRSF" id="PIRSF005572">
    <property type="entry name" value="NifS"/>
    <property type="match status" value="1"/>
</dbReference>
<reference evidence="12 13" key="1">
    <citation type="submission" date="2013-01" db="EMBL/GenBank/DDBJ databases">
        <authorList>
            <person name="Fiebig A."/>
            <person name="Goeker M."/>
            <person name="Klenk H.-P.P."/>
        </authorList>
    </citation>
    <scope>NUCLEOTIDE SEQUENCE [LARGE SCALE GENOMIC DNA]</scope>
    <source>
        <strain evidence="12 13">DSM 24838</strain>
    </source>
</reference>
<comment type="cofactor">
    <cofactor evidence="1">
        <name>pyridoxal 5'-phosphate</name>
        <dbReference type="ChEBI" id="CHEBI:597326"/>
    </cofactor>
</comment>
<keyword evidence="13" id="KW-1185">Reference proteome</keyword>
<evidence type="ECO:0000256" key="3">
    <source>
        <dbReference type="ARBA" id="ARBA00006490"/>
    </source>
</evidence>
<dbReference type="PANTHER" id="PTHR11601">
    <property type="entry name" value="CYSTEINE DESULFURYLASE FAMILY MEMBER"/>
    <property type="match status" value="1"/>
</dbReference>
<dbReference type="InterPro" id="IPR016454">
    <property type="entry name" value="Cysteine_dSase"/>
</dbReference>
<evidence type="ECO:0000313" key="13">
    <source>
        <dbReference type="Proteomes" id="UP000035100"/>
    </source>
</evidence>
<accession>A0A0D0NKC5</accession>
<dbReference type="GO" id="GO:0046872">
    <property type="term" value="F:metal ion binding"/>
    <property type="evidence" value="ECO:0007669"/>
    <property type="project" value="UniProtKB-KW"/>
</dbReference>
<dbReference type="EMBL" id="AONG01000012">
    <property type="protein sequence ID" value="KIQ68770.1"/>
    <property type="molecule type" value="Genomic_DNA"/>
</dbReference>
<evidence type="ECO:0000256" key="2">
    <source>
        <dbReference type="ARBA" id="ARBA00003120"/>
    </source>
</evidence>
<comment type="caution">
    <text evidence="12">The sequence shown here is derived from an EMBL/GenBank/DDBJ whole genome shotgun (WGS) entry which is preliminary data.</text>
</comment>
<evidence type="ECO:0000256" key="8">
    <source>
        <dbReference type="ARBA" id="ARBA00023004"/>
    </source>
</evidence>
<comment type="function">
    <text evidence="2">Catalyzes the removal of elemental sulfur atoms from cysteine to produce alanine. Seems to participate in the biosynthesis of the nitrogenase metalloclusters by providing the inorganic sulfur required for the Fe-S core formation.</text>
</comment>
<feature type="domain" description="Aminotransferase class V" evidence="11">
    <location>
        <begin position="118"/>
        <end position="329"/>
    </location>
</feature>
<dbReference type="Gene3D" id="3.40.640.10">
    <property type="entry name" value="Type I PLP-dependent aspartate aminotransferase-like (Major domain)"/>
    <property type="match status" value="1"/>
</dbReference>
<dbReference type="InterPro" id="IPR015421">
    <property type="entry name" value="PyrdxlP-dep_Trfase_major"/>
</dbReference>
<dbReference type="AlphaFoldDB" id="A0A0D0NKC5"/>
<keyword evidence="6" id="KW-0479">Metal-binding</keyword>
<keyword evidence="5 12" id="KW-0808">Transferase</keyword>
<dbReference type="Gene3D" id="3.90.1150.10">
    <property type="entry name" value="Aspartate Aminotransferase, domain 1"/>
    <property type="match status" value="1"/>
</dbReference>
<organism evidence="12 13">
    <name type="scientific">Wenxinia marina DSM 24838</name>
    <dbReference type="NCBI Taxonomy" id="1123501"/>
    <lineage>
        <taxon>Bacteria</taxon>
        <taxon>Pseudomonadati</taxon>
        <taxon>Pseudomonadota</taxon>
        <taxon>Alphaproteobacteria</taxon>
        <taxon>Rhodobacterales</taxon>
        <taxon>Roseobacteraceae</taxon>
        <taxon>Wenxinia</taxon>
    </lineage>
</organism>
<evidence type="ECO:0000256" key="4">
    <source>
        <dbReference type="ARBA" id="ARBA00013558"/>
    </source>
</evidence>
<evidence type="ECO:0000256" key="6">
    <source>
        <dbReference type="ARBA" id="ARBA00022723"/>
    </source>
</evidence>
<evidence type="ECO:0000256" key="1">
    <source>
        <dbReference type="ARBA" id="ARBA00001933"/>
    </source>
</evidence>